<organism evidence="9 10">
    <name type="scientific">Pendulispora rubella</name>
    <dbReference type="NCBI Taxonomy" id="2741070"/>
    <lineage>
        <taxon>Bacteria</taxon>
        <taxon>Pseudomonadati</taxon>
        <taxon>Myxococcota</taxon>
        <taxon>Myxococcia</taxon>
        <taxon>Myxococcales</taxon>
        <taxon>Sorangiineae</taxon>
        <taxon>Pendulisporaceae</taxon>
        <taxon>Pendulispora</taxon>
    </lineage>
</organism>
<feature type="transmembrane region" description="Helical" evidence="8">
    <location>
        <begin position="12"/>
        <end position="34"/>
    </location>
</feature>
<comment type="similarity">
    <text evidence="2 8">Belongs to the lactate permease family.</text>
</comment>
<gene>
    <name evidence="9" type="ORF">LVJ94_31880</name>
</gene>
<dbReference type="PANTHER" id="PTHR30003:SF0">
    <property type="entry name" value="GLYCOLATE PERMEASE GLCA-RELATED"/>
    <property type="match status" value="1"/>
</dbReference>
<proteinExistence type="inferred from homology"/>
<feature type="transmembrane region" description="Helical" evidence="8">
    <location>
        <begin position="158"/>
        <end position="178"/>
    </location>
</feature>
<evidence type="ECO:0000256" key="3">
    <source>
        <dbReference type="ARBA" id="ARBA00022448"/>
    </source>
</evidence>
<keyword evidence="7 8" id="KW-0472">Membrane</keyword>
<comment type="function">
    <text evidence="8">Uptake of L-lactate across the membrane. Can also transport D-lactate and glycolate.</text>
</comment>
<sequence length="543" mass="57622">MTWTQVYTPLHNLLLSALVASLPVVVLLGLLAFFHVKAHIAALAGLFTSLAVAVLVYGMPASLALASAANGAAYGLFPIGWIVLCAIFVYDITVETGKFEIIKETIAGLADDRRIQALLIAFSFGAFIEGAAGFGTPVAISAAMLIGLGFKPLQAAGIALIGNTAPVAYGALGTPVLALARVTGLPLEKLSAMIGRQLPFFSVIVPFWLVWAMAGWKRMREVWPACLVSGVSFAVVQFLVSNYHGPWVVDIAGALASILSVLVLLRFWQPPTVWRFADDAEVGDAPTRTPPSRREAAIAWMPWIILSVLVFLWGLPQVKTLLNNVSNPQVAVPYLHKSIFRAPPVVPQPKAEEAMFAFNWLSATGTGLLLSGIASGLLLGIRPKRLARIFLGTLWRVRWSLLTISAMMALGFNTRYGGLDATMGLAFASTGFLFPFFSPILGWLGVALTGSDTSSNVLFGNLQQITAQQLNISPLLAAASNSSGGVMGKMIDAQSIVVAGVATGQEGGEGAILRYVFFHSIALAVLVGCLVFAQAYVFPGIVP</sequence>
<keyword evidence="5 8" id="KW-0812">Transmembrane</keyword>
<evidence type="ECO:0000256" key="4">
    <source>
        <dbReference type="ARBA" id="ARBA00022475"/>
    </source>
</evidence>
<feature type="transmembrane region" description="Helical" evidence="8">
    <location>
        <begin position="118"/>
        <end position="146"/>
    </location>
</feature>
<dbReference type="Proteomes" id="UP001374803">
    <property type="component" value="Chromosome"/>
</dbReference>
<accession>A0ABZ2KS42</accession>
<keyword evidence="10" id="KW-1185">Reference proteome</keyword>
<evidence type="ECO:0000256" key="8">
    <source>
        <dbReference type="RuleBase" id="RU365092"/>
    </source>
</evidence>
<keyword evidence="3 8" id="KW-0813">Transport</keyword>
<feature type="transmembrane region" description="Helical" evidence="8">
    <location>
        <begin position="40"/>
        <end position="59"/>
    </location>
</feature>
<dbReference type="Pfam" id="PF02652">
    <property type="entry name" value="Lactate_perm"/>
    <property type="match status" value="1"/>
</dbReference>
<dbReference type="InterPro" id="IPR003804">
    <property type="entry name" value="Lactate_perm"/>
</dbReference>
<evidence type="ECO:0000256" key="2">
    <source>
        <dbReference type="ARBA" id="ARBA00010100"/>
    </source>
</evidence>
<name>A0ABZ2KS42_9BACT</name>
<feature type="transmembrane region" description="Helical" evidence="8">
    <location>
        <begin position="198"/>
        <end position="215"/>
    </location>
</feature>
<dbReference type="NCBIfam" id="TIGR00795">
    <property type="entry name" value="lctP"/>
    <property type="match status" value="1"/>
</dbReference>
<reference evidence="9" key="1">
    <citation type="submission" date="2021-12" db="EMBL/GenBank/DDBJ databases">
        <title>Discovery of the Pendulisporaceae a myxobacterial family with distinct sporulation behavior and unique specialized metabolism.</title>
        <authorList>
            <person name="Garcia R."/>
            <person name="Popoff A."/>
            <person name="Bader C.D."/>
            <person name="Loehr J."/>
            <person name="Walesch S."/>
            <person name="Walt C."/>
            <person name="Boldt J."/>
            <person name="Bunk B."/>
            <person name="Haeckl F.J.F.P.J."/>
            <person name="Gunesch A.P."/>
            <person name="Birkelbach J."/>
            <person name="Nuebel U."/>
            <person name="Pietschmann T."/>
            <person name="Bach T."/>
            <person name="Mueller R."/>
        </authorList>
    </citation>
    <scope>NUCLEOTIDE SEQUENCE</scope>
    <source>
        <strain evidence="9">MSr11367</strain>
    </source>
</reference>
<evidence type="ECO:0000256" key="5">
    <source>
        <dbReference type="ARBA" id="ARBA00022692"/>
    </source>
</evidence>
<feature type="transmembrane region" description="Helical" evidence="8">
    <location>
        <begin position="222"/>
        <end position="240"/>
    </location>
</feature>
<evidence type="ECO:0000313" key="10">
    <source>
        <dbReference type="Proteomes" id="UP001374803"/>
    </source>
</evidence>
<dbReference type="EMBL" id="CP089983">
    <property type="protein sequence ID" value="WXB01506.1"/>
    <property type="molecule type" value="Genomic_DNA"/>
</dbReference>
<feature type="transmembrane region" description="Helical" evidence="8">
    <location>
        <begin position="393"/>
        <end position="412"/>
    </location>
</feature>
<evidence type="ECO:0000256" key="1">
    <source>
        <dbReference type="ARBA" id="ARBA00004651"/>
    </source>
</evidence>
<dbReference type="PANTHER" id="PTHR30003">
    <property type="entry name" value="L-LACTATE PERMEASE"/>
    <property type="match status" value="1"/>
</dbReference>
<dbReference type="RefSeq" id="WP_394831121.1">
    <property type="nucleotide sequence ID" value="NZ_CP089929.1"/>
</dbReference>
<feature type="transmembrane region" description="Helical" evidence="8">
    <location>
        <begin position="246"/>
        <end position="265"/>
    </location>
</feature>
<evidence type="ECO:0000256" key="6">
    <source>
        <dbReference type="ARBA" id="ARBA00022989"/>
    </source>
</evidence>
<keyword evidence="6 8" id="KW-1133">Transmembrane helix</keyword>
<feature type="transmembrane region" description="Helical" evidence="8">
    <location>
        <begin position="71"/>
        <end position="90"/>
    </location>
</feature>
<feature type="transmembrane region" description="Helical" evidence="8">
    <location>
        <begin position="297"/>
        <end position="315"/>
    </location>
</feature>
<comment type="subcellular location">
    <subcellularLocation>
        <location evidence="1 8">Cell membrane</location>
        <topology evidence="1 8">Multi-pass membrane protein</topology>
    </subcellularLocation>
</comment>
<evidence type="ECO:0000313" key="9">
    <source>
        <dbReference type="EMBL" id="WXB01506.1"/>
    </source>
</evidence>
<feature type="transmembrane region" description="Helical" evidence="8">
    <location>
        <begin position="515"/>
        <end position="537"/>
    </location>
</feature>
<protein>
    <recommendedName>
        <fullName evidence="8">L-lactate permease</fullName>
    </recommendedName>
</protein>
<feature type="transmembrane region" description="Helical" evidence="8">
    <location>
        <begin position="424"/>
        <end position="446"/>
    </location>
</feature>
<keyword evidence="4 8" id="KW-1003">Cell membrane</keyword>
<feature type="transmembrane region" description="Helical" evidence="8">
    <location>
        <begin position="357"/>
        <end position="381"/>
    </location>
</feature>
<evidence type="ECO:0000256" key="7">
    <source>
        <dbReference type="ARBA" id="ARBA00023136"/>
    </source>
</evidence>